<comment type="caution">
    <text evidence="1">The sequence shown here is derived from an EMBL/GenBank/DDBJ whole genome shotgun (WGS) entry which is preliminary data.</text>
</comment>
<evidence type="ECO:0000313" key="1">
    <source>
        <dbReference type="EMBL" id="GLS85610.1"/>
    </source>
</evidence>
<dbReference type="EMBL" id="BSPP01000003">
    <property type="protein sequence ID" value="GLS85610.1"/>
    <property type="molecule type" value="Genomic_DNA"/>
</dbReference>
<name>A0AA37X0C4_9RHOB</name>
<dbReference type="Proteomes" id="UP001157355">
    <property type="component" value="Unassembled WGS sequence"/>
</dbReference>
<protein>
    <submittedName>
        <fullName evidence="1">Uncharacterized protein</fullName>
    </submittedName>
</protein>
<evidence type="ECO:0000313" key="2">
    <source>
        <dbReference type="Proteomes" id="UP001157355"/>
    </source>
</evidence>
<proteinExistence type="predicted"/>
<reference evidence="1 2" key="1">
    <citation type="journal article" date="2014" name="Int. J. Syst. Evol. Microbiol.">
        <title>Complete genome sequence of Corynebacterium casei LMG S-19264T (=DSM 44701T), isolated from a smear-ripened cheese.</title>
        <authorList>
            <consortium name="US DOE Joint Genome Institute (JGI-PGF)"/>
            <person name="Walter F."/>
            <person name="Albersmeier A."/>
            <person name="Kalinowski J."/>
            <person name="Ruckert C."/>
        </authorList>
    </citation>
    <scope>NUCLEOTIDE SEQUENCE [LARGE SCALE GENOMIC DNA]</scope>
    <source>
        <strain evidence="1 2">NBRC 111766</strain>
    </source>
</reference>
<gene>
    <name evidence="1" type="ORF">GCM10010873_05830</name>
</gene>
<dbReference type="AlphaFoldDB" id="A0AA37X0C4"/>
<accession>A0AA37X0C4</accession>
<sequence length="49" mass="5636">MLELDVDVIIVARSSTTLKPDLVAIKSKPKLQMRFYKYLSHTVIFGKQL</sequence>
<organism evidence="1 2">
    <name type="scientific">Cypionkella aquatica</name>
    <dbReference type="NCBI Taxonomy" id="1756042"/>
    <lineage>
        <taxon>Bacteria</taxon>
        <taxon>Pseudomonadati</taxon>
        <taxon>Pseudomonadota</taxon>
        <taxon>Alphaproteobacteria</taxon>
        <taxon>Rhodobacterales</taxon>
        <taxon>Paracoccaceae</taxon>
        <taxon>Cypionkella</taxon>
    </lineage>
</organism>
<keyword evidence="2" id="KW-1185">Reference proteome</keyword>